<dbReference type="InterPro" id="IPR046347">
    <property type="entry name" value="bZIP_sf"/>
</dbReference>
<keyword evidence="6" id="KW-0539">Nucleus</keyword>
<name>A0A3M7KWB2_AUXPR</name>
<feature type="compositionally biased region" description="Low complexity" evidence="8">
    <location>
        <begin position="144"/>
        <end position="157"/>
    </location>
</feature>
<evidence type="ECO:0000256" key="3">
    <source>
        <dbReference type="ARBA" id="ARBA00023015"/>
    </source>
</evidence>
<keyword evidence="3" id="KW-0805">Transcription regulation</keyword>
<accession>A0A3M7KWB2</accession>
<evidence type="ECO:0000256" key="8">
    <source>
        <dbReference type="SAM" id="MobiDB-lite"/>
    </source>
</evidence>
<dbReference type="GO" id="GO:0005634">
    <property type="term" value="C:nucleus"/>
    <property type="evidence" value="ECO:0007669"/>
    <property type="project" value="UniProtKB-SubCell"/>
</dbReference>
<evidence type="ECO:0000313" key="11">
    <source>
        <dbReference type="Proteomes" id="UP000279271"/>
    </source>
</evidence>
<dbReference type="Proteomes" id="UP000279271">
    <property type="component" value="Unassembled WGS sequence"/>
</dbReference>
<evidence type="ECO:0000256" key="4">
    <source>
        <dbReference type="ARBA" id="ARBA00023125"/>
    </source>
</evidence>
<dbReference type="GO" id="GO:0003700">
    <property type="term" value="F:DNA-binding transcription factor activity"/>
    <property type="evidence" value="ECO:0007669"/>
    <property type="project" value="InterPro"/>
</dbReference>
<dbReference type="SMART" id="SM00338">
    <property type="entry name" value="BRLZ"/>
    <property type="match status" value="1"/>
</dbReference>
<dbReference type="CDD" id="cd14704">
    <property type="entry name" value="bZIP_HY5-like"/>
    <property type="match status" value="1"/>
</dbReference>
<dbReference type="GO" id="GO:0003677">
    <property type="term" value="F:DNA binding"/>
    <property type="evidence" value="ECO:0007669"/>
    <property type="project" value="UniProtKB-KW"/>
</dbReference>
<feature type="region of interest" description="Disordered" evidence="8">
    <location>
        <begin position="116"/>
        <end position="161"/>
    </location>
</feature>
<evidence type="ECO:0000256" key="5">
    <source>
        <dbReference type="ARBA" id="ARBA00023163"/>
    </source>
</evidence>
<evidence type="ECO:0000313" key="10">
    <source>
        <dbReference type="EMBL" id="RMZ54060.1"/>
    </source>
</evidence>
<evidence type="ECO:0000256" key="2">
    <source>
        <dbReference type="ARBA" id="ARBA00007163"/>
    </source>
</evidence>
<keyword evidence="7" id="KW-0175">Coiled coil</keyword>
<gene>
    <name evidence="10" type="ORF">APUTEX25_002637</name>
</gene>
<dbReference type="PANTHER" id="PTHR47416">
    <property type="entry name" value="BASIC-LEUCINE ZIPPER TRANSCRIPTION FACTOR F-RELATED"/>
    <property type="match status" value="1"/>
</dbReference>
<sequence>MSTLVQPLFEPEDVWPGVLMDDDVLESFQASRLHLVVLEDVRASPSASAVQFPLTHQALDDLDQFEINRPPSPGQVLELLSDGVGTSPWGLDAGAVADPGKPDEAFGELIPMARPIHTPTRSADGSAHHQTSSGEDASNTSRYQQSSPASQQDGAAGADEDEAKRAIRMARNRENAHLSRQRKKAQLEGLEQTCSALTGQVRALSTFVGQLTAENELLRRHLAAACTAAGRPLPDLPRAPGPQLVLLPPPAPGAAPVVALSLAQPLSEPVFKAWGMPPPGICRKLHSIEAGSLPLPLDVSRGDLVEFLEGRLGAQGRALSAVAPPLPRPLALLPGEGPEAPRDYPGAAESVGADPSQCPPSPTRDVEEESENVVRHDWMSVAEPVLLTALSAPAANASNGAGAAAAPGVVVVMLEPGRRLVTYACDDAVPRVAARAA</sequence>
<organism evidence="10 11">
    <name type="scientific">Auxenochlorella protothecoides</name>
    <name type="common">Green microalga</name>
    <name type="synonym">Chlorella protothecoides</name>
    <dbReference type="NCBI Taxonomy" id="3075"/>
    <lineage>
        <taxon>Eukaryota</taxon>
        <taxon>Viridiplantae</taxon>
        <taxon>Chlorophyta</taxon>
        <taxon>core chlorophytes</taxon>
        <taxon>Trebouxiophyceae</taxon>
        <taxon>Chlorellales</taxon>
        <taxon>Chlorellaceae</taxon>
        <taxon>Auxenochlorella</taxon>
    </lineage>
</organism>
<dbReference type="PANTHER" id="PTHR47416:SF8">
    <property type="entry name" value="BASIC-LEUCINE ZIPPER TRANSCRIPTION FACTOR E-RELATED"/>
    <property type="match status" value="1"/>
</dbReference>
<keyword evidence="4" id="KW-0238">DNA-binding</keyword>
<reference evidence="11" key="1">
    <citation type="journal article" date="2018" name="Algal Res.">
        <title>Characterization of plant carbon substrate utilization by Auxenochlorella protothecoides.</title>
        <authorList>
            <person name="Vogler B.W."/>
            <person name="Starkenburg S.R."/>
            <person name="Sudasinghe N."/>
            <person name="Schambach J.Y."/>
            <person name="Rollin J.A."/>
            <person name="Pattathil S."/>
            <person name="Barry A.N."/>
        </authorList>
    </citation>
    <scope>NUCLEOTIDE SEQUENCE [LARGE SCALE GENOMIC DNA]</scope>
    <source>
        <strain evidence="11">UTEX 25</strain>
    </source>
</reference>
<keyword evidence="5" id="KW-0804">Transcription</keyword>
<protein>
    <recommendedName>
        <fullName evidence="9">BZIP domain-containing protein</fullName>
    </recommendedName>
</protein>
<dbReference type="InterPro" id="IPR004827">
    <property type="entry name" value="bZIP"/>
</dbReference>
<dbReference type="Pfam" id="PF00170">
    <property type="entry name" value="bZIP_1"/>
    <property type="match status" value="1"/>
</dbReference>
<proteinExistence type="inferred from homology"/>
<comment type="caution">
    <text evidence="10">The sequence shown here is derived from an EMBL/GenBank/DDBJ whole genome shotgun (WGS) entry which is preliminary data.</text>
</comment>
<evidence type="ECO:0000256" key="1">
    <source>
        <dbReference type="ARBA" id="ARBA00004123"/>
    </source>
</evidence>
<comment type="similarity">
    <text evidence="2">Belongs to the bZIP family.</text>
</comment>
<evidence type="ECO:0000256" key="7">
    <source>
        <dbReference type="SAM" id="Coils"/>
    </source>
</evidence>
<feature type="compositionally biased region" description="Polar residues" evidence="8">
    <location>
        <begin position="119"/>
        <end position="143"/>
    </location>
</feature>
<evidence type="ECO:0000259" key="9">
    <source>
        <dbReference type="PROSITE" id="PS50217"/>
    </source>
</evidence>
<feature type="coiled-coil region" evidence="7">
    <location>
        <begin position="173"/>
        <end position="200"/>
    </location>
</feature>
<dbReference type="PROSITE" id="PS50217">
    <property type="entry name" value="BZIP"/>
    <property type="match status" value="1"/>
</dbReference>
<dbReference type="AlphaFoldDB" id="A0A3M7KWB2"/>
<dbReference type="EMBL" id="QOKY01000184">
    <property type="protein sequence ID" value="RMZ54060.1"/>
    <property type="molecule type" value="Genomic_DNA"/>
</dbReference>
<dbReference type="SUPFAM" id="SSF57959">
    <property type="entry name" value="Leucine zipper domain"/>
    <property type="match status" value="1"/>
</dbReference>
<dbReference type="Gene3D" id="1.20.5.170">
    <property type="match status" value="1"/>
</dbReference>
<evidence type="ECO:0000256" key="6">
    <source>
        <dbReference type="ARBA" id="ARBA00023242"/>
    </source>
</evidence>
<feature type="region of interest" description="Disordered" evidence="8">
    <location>
        <begin position="333"/>
        <end position="366"/>
    </location>
</feature>
<feature type="domain" description="BZIP" evidence="9">
    <location>
        <begin position="162"/>
        <end position="225"/>
    </location>
</feature>
<comment type="subcellular location">
    <subcellularLocation>
        <location evidence="1">Nucleus</location>
    </subcellularLocation>
</comment>